<gene>
    <name evidence="3" type="primary">LOC108824475</name>
</gene>
<dbReference type="RefSeq" id="XP_018453413.2">
    <property type="nucleotide sequence ID" value="XM_018597911.2"/>
</dbReference>
<dbReference type="GeneID" id="108824475"/>
<feature type="domain" description="F-box" evidence="1">
    <location>
        <begin position="22"/>
        <end position="58"/>
    </location>
</feature>
<dbReference type="KEGG" id="rsz:108824475"/>
<dbReference type="InterPro" id="IPR053781">
    <property type="entry name" value="F-box_AtFBL13-like"/>
</dbReference>
<dbReference type="SMART" id="SM00256">
    <property type="entry name" value="FBOX"/>
    <property type="match status" value="1"/>
</dbReference>
<reference evidence="3" key="2">
    <citation type="submission" date="2025-08" db="UniProtKB">
        <authorList>
            <consortium name="RefSeq"/>
        </authorList>
    </citation>
    <scope>IDENTIFICATION</scope>
    <source>
        <tissue evidence="3">Leaf</tissue>
    </source>
</reference>
<evidence type="ECO:0000313" key="2">
    <source>
        <dbReference type="Proteomes" id="UP000504610"/>
    </source>
</evidence>
<evidence type="ECO:0000313" key="3">
    <source>
        <dbReference type="RefSeq" id="XP_018453413.2"/>
    </source>
</evidence>
<dbReference type="InterPro" id="IPR001810">
    <property type="entry name" value="F-box_dom"/>
</dbReference>
<dbReference type="Pfam" id="PF24758">
    <property type="entry name" value="LRR_At5g56370"/>
    <property type="match status" value="1"/>
</dbReference>
<dbReference type="SUPFAM" id="SSF81383">
    <property type="entry name" value="F-box domain"/>
    <property type="match status" value="1"/>
</dbReference>
<keyword evidence="2" id="KW-1185">Reference proteome</keyword>
<organism evidence="2 3">
    <name type="scientific">Raphanus sativus</name>
    <name type="common">Radish</name>
    <name type="synonym">Raphanus raphanistrum var. sativus</name>
    <dbReference type="NCBI Taxonomy" id="3726"/>
    <lineage>
        <taxon>Eukaryota</taxon>
        <taxon>Viridiplantae</taxon>
        <taxon>Streptophyta</taxon>
        <taxon>Embryophyta</taxon>
        <taxon>Tracheophyta</taxon>
        <taxon>Spermatophyta</taxon>
        <taxon>Magnoliopsida</taxon>
        <taxon>eudicotyledons</taxon>
        <taxon>Gunneridae</taxon>
        <taxon>Pentapetalae</taxon>
        <taxon>rosids</taxon>
        <taxon>malvids</taxon>
        <taxon>Brassicales</taxon>
        <taxon>Brassicaceae</taxon>
        <taxon>Brassiceae</taxon>
        <taxon>Raphanus</taxon>
    </lineage>
</organism>
<dbReference type="InterPro" id="IPR055411">
    <property type="entry name" value="LRR_FXL15/At3g58940/PEG3-like"/>
</dbReference>
<dbReference type="PANTHER" id="PTHR31900">
    <property type="entry name" value="F-BOX/RNI SUPERFAMILY PROTEIN-RELATED"/>
    <property type="match status" value="1"/>
</dbReference>
<dbReference type="Pfam" id="PF00646">
    <property type="entry name" value="F-box"/>
    <property type="match status" value="1"/>
</dbReference>
<dbReference type="SUPFAM" id="SSF52047">
    <property type="entry name" value="RNI-like"/>
    <property type="match status" value="1"/>
</dbReference>
<dbReference type="Gene3D" id="3.80.10.10">
    <property type="entry name" value="Ribonuclease Inhibitor"/>
    <property type="match status" value="1"/>
</dbReference>
<dbReference type="AlphaFoldDB" id="A0A6J0L0R4"/>
<dbReference type="InterPro" id="IPR036047">
    <property type="entry name" value="F-box-like_dom_sf"/>
</dbReference>
<protein>
    <submittedName>
        <fullName evidence="3">F-box/LRR-repeat protein 13-like</fullName>
    </submittedName>
</protein>
<dbReference type="InterPro" id="IPR032675">
    <property type="entry name" value="LRR_dom_sf"/>
</dbReference>
<dbReference type="OrthoDB" id="594804at2759"/>
<dbReference type="PANTHER" id="PTHR31900:SF33">
    <property type="entry name" value="PROTEIN WITH RNI-LIKE_FBD-LIKE DOMAIN"/>
    <property type="match status" value="1"/>
</dbReference>
<dbReference type="InterPro" id="IPR006566">
    <property type="entry name" value="FBD"/>
</dbReference>
<dbReference type="Gene3D" id="1.20.1280.50">
    <property type="match status" value="1"/>
</dbReference>
<dbReference type="SMART" id="SM00579">
    <property type="entry name" value="FBD"/>
    <property type="match status" value="1"/>
</dbReference>
<dbReference type="CDD" id="cd22160">
    <property type="entry name" value="F-box_AtFBL13-like"/>
    <property type="match status" value="1"/>
</dbReference>
<sequence>MFIFMDAPAVKRARFTNPPSEIDRLSSLPDCLIFHVLLNLPTKDVVKTSLLSTRWKTLWKYIPGLDLDTDDFKEQNTFVTFVDNFLESNRGSSLHRFKLAYDSFDVVEPNAGLVKRWVDAAAGLKVKHLNVSDNSLQSWDLVMSPTVYTCSSLVTLRLLGITLPDPELVSLPCLKAMVLILVDFTDKWALEKLISKCPVLQNFCIERSQGDNIPILRVHSKSLLTFMHDLDNHQDYDGERIVEIDAPMLTYLRIRDGLTTSFIIKNAPSLVEVDIDTVFNLISERMLGVANEVQKSVMVRDFLVGISKVKDMTIASSTLEVIYEYSRYVQLPVFRNLSYLRVRFDSYMWEMLPVFLEVCPNLKHLVVGVSENPKMVGITVIDRPWNLLSSLVFVDIERHLIGEALEMALVGYLLENSPNLGVLSVSLDDSLKKSESVSRLTLSLDNAPRKEESDIFIELLNFPRLSSSCQIVADR</sequence>
<reference evidence="2" key="1">
    <citation type="journal article" date="2019" name="Database">
        <title>The radish genome database (RadishGD): an integrated information resource for radish genomics.</title>
        <authorList>
            <person name="Yu H.J."/>
            <person name="Baek S."/>
            <person name="Lee Y.J."/>
            <person name="Cho A."/>
            <person name="Mun J.H."/>
        </authorList>
    </citation>
    <scope>NUCLEOTIDE SEQUENCE [LARGE SCALE GENOMIC DNA]</scope>
    <source>
        <strain evidence="2">cv. WK10039</strain>
    </source>
</reference>
<dbReference type="InterPro" id="IPR050232">
    <property type="entry name" value="FBL13/AtMIF1-like"/>
</dbReference>
<proteinExistence type="predicted"/>
<dbReference type="Proteomes" id="UP000504610">
    <property type="component" value="Chromosome 9"/>
</dbReference>
<accession>A0A6J0L0R4</accession>
<name>A0A6J0L0R4_RAPSA</name>
<dbReference type="PROSITE" id="PS50181">
    <property type="entry name" value="FBOX"/>
    <property type="match status" value="1"/>
</dbReference>
<evidence type="ECO:0000259" key="1">
    <source>
        <dbReference type="PROSITE" id="PS50181"/>
    </source>
</evidence>